<dbReference type="GO" id="GO:0071897">
    <property type="term" value="P:DNA biosynthetic process"/>
    <property type="evidence" value="ECO:0007669"/>
    <property type="project" value="InterPro"/>
</dbReference>
<dbReference type="InterPro" id="IPR036599">
    <property type="entry name" value="DNA_ligase_N_sf"/>
</dbReference>
<dbReference type="InterPro" id="IPR050191">
    <property type="entry name" value="ATP-dep_DNA_ligase"/>
</dbReference>
<keyword evidence="5 14" id="KW-0547">Nucleotide-binding</keyword>
<evidence type="ECO:0000256" key="9">
    <source>
        <dbReference type="ARBA" id="ARBA00023172"/>
    </source>
</evidence>
<keyword evidence="8 14" id="KW-0460">Magnesium</keyword>
<keyword evidence="19" id="KW-1185">Reference proteome</keyword>
<dbReference type="InterPro" id="IPR000977">
    <property type="entry name" value="DNA_ligase_ATP-dep"/>
</dbReference>
<keyword evidence="10 14" id="KW-0234">DNA repair</keyword>
<organism evidence="18 19">
    <name type="scientific">Nitrospira tepida</name>
    <dbReference type="NCBI Taxonomy" id="2973512"/>
    <lineage>
        <taxon>Bacteria</taxon>
        <taxon>Pseudomonadati</taxon>
        <taxon>Nitrospirota</taxon>
        <taxon>Nitrospiria</taxon>
        <taxon>Nitrospirales</taxon>
        <taxon>Nitrospiraceae</taxon>
        <taxon>Nitrospira</taxon>
    </lineage>
</organism>
<dbReference type="Pfam" id="PF01068">
    <property type="entry name" value="DNA_ligase_A_M"/>
    <property type="match status" value="1"/>
</dbReference>
<evidence type="ECO:0000256" key="3">
    <source>
        <dbReference type="ARBA" id="ARBA00022705"/>
    </source>
</evidence>
<feature type="binding site" evidence="14">
    <location>
        <position position="270"/>
    </location>
    <ligand>
        <name>ATP</name>
        <dbReference type="ChEBI" id="CHEBI:30616"/>
    </ligand>
</feature>
<dbReference type="InterPro" id="IPR012308">
    <property type="entry name" value="DNA_ligase_ATP-dep_N"/>
</dbReference>
<evidence type="ECO:0000256" key="12">
    <source>
        <dbReference type="ARBA" id="ARBA00034003"/>
    </source>
</evidence>
<dbReference type="NCBIfam" id="TIGR00574">
    <property type="entry name" value="dnl1"/>
    <property type="match status" value="1"/>
</dbReference>
<comment type="cofactor">
    <cofactor evidence="14">
        <name>Mg(2+)</name>
        <dbReference type="ChEBI" id="CHEBI:18420"/>
    </cofactor>
</comment>
<dbReference type="GO" id="GO:0006310">
    <property type="term" value="P:DNA recombination"/>
    <property type="evidence" value="ECO:0007669"/>
    <property type="project" value="UniProtKB-UniRule"/>
</dbReference>
<dbReference type="SUPFAM" id="SSF56091">
    <property type="entry name" value="DNA ligase/mRNA capping enzyme, catalytic domain"/>
    <property type="match status" value="1"/>
</dbReference>
<keyword evidence="4 14" id="KW-0479">Metal-binding</keyword>
<feature type="binding site" evidence="14">
    <location>
        <position position="219"/>
    </location>
    <ligand>
        <name>ATP</name>
        <dbReference type="ChEBI" id="CHEBI:30616"/>
    </ligand>
</feature>
<keyword evidence="1 14" id="KW-0436">Ligase</keyword>
<dbReference type="EC" id="6.5.1.1" evidence="14"/>
<evidence type="ECO:0000259" key="17">
    <source>
        <dbReference type="PROSITE" id="PS50160"/>
    </source>
</evidence>
<feature type="binding site" evidence="14">
    <location>
        <position position="310"/>
    </location>
    <ligand>
        <name>ATP</name>
        <dbReference type="ChEBI" id="CHEBI:30616"/>
    </ligand>
</feature>
<dbReference type="Gene3D" id="3.30.470.30">
    <property type="entry name" value="DNA ligase/mRNA capping enzyme"/>
    <property type="match status" value="1"/>
</dbReference>
<evidence type="ECO:0000256" key="4">
    <source>
        <dbReference type="ARBA" id="ARBA00022723"/>
    </source>
</evidence>
<feature type="binding site" evidence="14">
    <location>
        <position position="241"/>
    </location>
    <ligand>
        <name>ATP</name>
        <dbReference type="ChEBI" id="CHEBI:30616"/>
    </ligand>
</feature>
<dbReference type="GO" id="GO:0046872">
    <property type="term" value="F:metal ion binding"/>
    <property type="evidence" value="ECO:0007669"/>
    <property type="project" value="UniProtKB-KW"/>
</dbReference>
<dbReference type="Gene3D" id="2.40.50.140">
    <property type="entry name" value="Nucleic acid-binding proteins"/>
    <property type="match status" value="1"/>
</dbReference>
<dbReference type="CDD" id="cd07972">
    <property type="entry name" value="OBF_DNA_ligase_Arch_LigB"/>
    <property type="match status" value="1"/>
</dbReference>
<evidence type="ECO:0000256" key="15">
    <source>
        <dbReference type="RuleBase" id="RU000617"/>
    </source>
</evidence>
<feature type="binding site" evidence="14">
    <location>
        <position position="383"/>
    </location>
    <ligand>
        <name>ATP</name>
        <dbReference type="ChEBI" id="CHEBI:30616"/>
    </ligand>
</feature>
<dbReference type="EMBL" id="OX365700">
    <property type="protein sequence ID" value="CAI4033352.1"/>
    <property type="molecule type" value="Genomic_DNA"/>
</dbReference>
<evidence type="ECO:0000256" key="1">
    <source>
        <dbReference type="ARBA" id="ARBA00022598"/>
    </source>
</evidence>
<feature type="active site" description="N6-AMP-lysine intermediate" evidence="14">
    <location>
        <position position="221"/>
    </location>
</feature>
<dbReference type="Pfam" id="PF04675">
    <property type="entry name" value="DNA_ligase_A_N"/>
    <property type="match status" value="1"/>
</dbReference>
<dbReference type="InterPro" id="IPR016059">
    <property type="entry name" value="DNA_ligase_ATP-dep_CS"/>
</dbReference>
<dbReference type="GO" id="GO:0005524">
    <property type="term" value="F:ATP binding"/>
    <property type="evidence" value="ECO:0007669"/>
    <property type="project" value="UniProtKB-UniRule"/>
</dbReference>
<dbReference type="InterPro" id="IPR012310">
    <property type="entry name" value="DNA_ligase_ATP-dep_cent"/>
</dbReference>
<evidence type="ECO:0000256" key="8">
    <source>
        <dbReference type="ARBA" id="ARBA00022842"/>
    </source>
</evidence>
<dbReference type="GO" id="GO:0003910">
    <property type="term" value="F:DNA ligase (ATP) activity"/>
    <property type="evidence" value="ECO:0007669"/>
    <property type="project" value="UniProtKB-UniRule"/>
</dbReference>
<keyword evidence="6 14" id="KW-0227">DNA damage</keyword>
<protein>
    <recommendedName>
        <fullName evidence="14">Probable DNA ligase</fullName>
        <ecNumber evidence="14">6.5.1.1</ecNumber>
    </recommendedName>
    <alternativeName>
        <fullName evidence="14">Polydeoxyribonucleotide synthase [ATP]</fullName>
    </alternativeName>
</protein>
<dbReference type="HAMAP" id="MF_00407">
    <property type="entry name" value="DNA_ligase"/>
    <property type="match status" value="1"/>
</dbReference>
<keyword evidence="11 14" id="KW-0131">Cell cycle</keyword>
<comment type="function">
    <text evidence="13 14">DNA ligase that seals nicks in double-stranded DNA during DNA replication, DNA recombination and DNA repair.</text>
</comment>
<dbReference type="PANTHER" id="PTHR45674">
    <property type="entry name" value="DNA LIGASE 1/3 FAMILY MEMBER"/>
    <property type="match status" value="1"/>
</dbReference>
<dbReference type="SUPFAM" id="SSF117018">
    <property type="entry name" value="ATP-dependent DNA ligase DNA-binding domain"/>
    <property type="match status" value="1"/>
</dbReference>
<evidence type="ECO:0000256" key="6">
    <source>
        <dbReference type="ARBA" id="ARBA00022763"/>
    </source>
</evidence>
<reference evidence="18" key="1">
    <citation type="submission" date="2022-10" db="EMBL/GenBank/DDBJ databases">
        <authorList>
            <person name="Koch H."/>
        </authorList>
    </citation>
    <scope>NUCLEOTIDE SEQUENCE</scope>
    <source>
        <strain evidence="18">DNF</strain>
    </source>
</reference>
<dbReference type="NCBIfam" id="NF002868">
    <property type="entry name" value="PRK03180.1"/>
    <property type="match status" value="1"/>
</dbReference>
<dbReference type="KEGG" id="nti:DNFV4_03788"/>
<name>A0AA86N252_9BACT</name>
<feature type="binding site" evidence="14">
    <location>
        <position position="226"/>
    </location>
    <ligand>
        <name>ATP</name>
        <dbReference type="ChEBI" id="CHEBI:30616"/>
    </ligand>
</feature>
<evidence type="ECO:0000256" key="10">
    <source>
        <dbReference type="ARBA" id="ARBA00023204"/>
    </source>
</evidence>
<dbReference type="PANTHER" id="PTHR45674:SF13">
    <property type="entry name" value="DNA LIGASE-RELATED"/>
    <property type="match status" value="1"/>
</dbReference>
<evidence type="ECO:0000256" key="16">
    <source>
        <dbReference type="RuleBase" id="RU004196"/>
    </source>
</evidence>
<dbReference type="AlphaFoldDB" id="A0AA86N252"/>
<dbReference type="GO" id="GO:0051301">
    <property type="term" value="P:cell division"/>
    <property type="evidence" value="ECO:0007669"/>
    <property type="project" value="UniProtKB-KW"/>
</dbReference>
<dbReference type="GO" id="GO:0006281">
    <property type="term" value="P:DNA repair"/>
    <property type="evidence" value="ECO:0007669"/>
    <property type="project" value="UniProtKB-UniRule"/>
</dbReference>
<feature type="domain" description="ATP-dependent DNA ligase family profile" evidence="17">
    <location>
        <begin position="298"/>
        <end position="423"/>
    </location>
</feature>
<evidence type="ECO:0000313" key="19">
    <source>
        <dbReference type="Proteomes" id="UP001179121"/>
    </source>
</evidence>
<gene>
    <name evidence="14" type="primary">lig</name>
    <name evidence="18" type="ORF">DNFV4_03788</name>
</gene>
<keyword evidence="7 14" id="KW-0067">ATP-binding</keyword>
<dbReference type="InterPro" id="IPR012340">
    <property type="entry name" value="NA-bd_OB-fold"/>
</dbReference>
<evidence type="ECO:0000256" key="14">
    <source>
        <dbReference type="HAMAP-Rule" id="MF_00407"/>
    </source>
</evidence>
<dbReference type="InterPro" id="IPR012309">
    <property type="entry name" value="DNA_ligase_ATP-dep_C"/>
</dbReference>
<dbReference type="CDD" id="cd07901">
    <property type="entry name" value="Adenylation_DNA_ligase_Arch_LigB"/>
    <property type="match status" value="1"/>
</dbReference>
<evidence type="ECO:0000256" key="5">
    <source>
        <dbReference type="ARBA" id="ARBA00022741"/>
    </source>
</evidence>
<keyword evidence="2 14" id="KW-0132">Cell division</keyword>
<dbReference type="Gene3D" id="1.10.3260.10">
    <property type="entry name" value="DNA ligase, ATP-dependent, N-terminal domain"/>
    <property type="match status" value="1"/>
</dbReference>
<feature type="binding site" evidence="14">
    <location>
        <position position="389"/>
    </location>
    <ligand>
        <name>ATP</name>
        <dbReference type="ChEBI" id="CHEBI:30616"/>
    </ligand>
</feature>
<dbReference type="InterPro" id="IPR022865">
    <property type="entry name" value="DNA_ligae_ATP-dep_bac/arc"/>
</dbReference>
<accession>A0AA86N252</accession>
<dbReference type="RefSeq" id="WP_289270487.1">
    <property type="nucleotide sequence ID" value="NZ_OX365700.1"/>
</dbReference>
<keyword evidence="3 14" id="KW-0235">DNA replication</keyword>
<evidence type="ECO:0000256" key="11">
    <source>
        <dbReference type="ARBA" id="ARBA00023306"/>
    </source>
</evidence>
<evidence type="ECO:0000256" key="2">
    <source>
        <dbReference type="ARBA" id="ARBA00022618"/>
    </source>
</evidence>
<dbReference type="PROSITE" id="PS00697">
    <property type="entry name" value="DNA_LIGASE_A1"/>
    <property type="match status" value="1"/>
</dbReference>
<keyword evidence="9 14" id="KW-0233">DNA recombination</keyword>
<dbReference type="Pfam" id="PF04679">
    <property type="entry name" value="DNA_ligase_A_C"/>
    <property type="match status" value="1"/>
</dbReference>
<comment type="catalytic activity">
    <reaction evidence="12 14 15">
        <text>ATP + (deoxyribonucleotide)n-3'-hydroxyl + 5'-phospho-(deoxyribonucleotide)m = (deoxyribonucleotide)n+m + AMP + diphosphate.</text>
        <dbReference type="EC" id="6.5.1.1"/>
    </reaction>
</comment>
<evidence type="ECO:0000313" key="18">
    <source>
        <dbReference type="EMBL" id="CAI4033352.1"/>
    </source>
</evidence>
<evidence type="ECO:0000256" key="13">
    <source>
        <dbReference type="ARBA" id="ARBA00054532"/>
    </source>
</evidence>
<dbReference type="Proteomes" id="UP001179121">
    <property type="component" value="Chromosome"/>
</dbReference>
<evidence type="ECO:0000256" key="7">
    <source>
        <dbReference type="ARBA" id="ARBA00022840"/>
    </source>
</evidence>
<sequence length="522" mass="57778">MQLARLVEAVAKVRATAKKTEKIALLAECLRQASPEGEETELAALYLAGLLRQGKIGIGWRVIEQALTVAQTEADLIPRDEAPLTLAEVDRAFVAIAAESGAGSSERRVRSLRQLFQRATGDERRFLTQLLIGELRQGALEGLLLEAVAKAATLPPSDVRQAAAFAGHIGEVARAALTEGQAGLDRFTLRLLVPVAPMLANSVEDVPEALARLGEAAFEYKLDGARIQVHKSGPEVRVFTRQLQDVTDRVPEIVEAVQGLPARDLVLEGEAIALRPDGRPRPFQITMRRLGRIKDVAALRQEILLSSFFFDCLYLDGEGPLLTVPYRQRMNLLARVAPASSLLPRLVTGQPKEAERFLRRALEAGHEGVMAKSLTAPYVSGQRGFHWLKLKAAVTLDLVILAAEWGHGRRQGWLSNLHLGARDPRSGQFVMLGKTFKGLTDDMLQWQTEKLLALETHRDEWTVHVKPELVSEIAFNEIQESPRYPAGLALRFARVIRYRPDKPAVEADTIQTVIELYERQRA</sequence>
<dbReference type="SUPFAM" id="SSF50249">
    <property type="entry name" value="Nucleic acid-binding proteins"/>
    <property type="match status" value="1"/>
</dbReference>
<comment type="similarity">
    <text evidence="14 16">Belongs to the ATP-dependent DNA ligase family.</text>
</comment>
<dbReference type="GO" id="GO:0003677">
    <property type="term" value="F:DNA binding"/>
    <property type="evidence" value="ECO:0007669"/>
    <property type="project" value="InterPro"/>
</dbReference>
<dbReference type="PROSITE" id="PS50160">
    <property type="entry name" value="DNA_LIGASE_A3"/>
    <property type="match status" value="1"/>
</dbReference>
<proteinExistence type="inferred from homology"/>
<dbReference type="FunFam" id="2.40.50.140:FF:000163">
    <property type="entry name" value="Probable DNA ligase"/>
    <property type="match status" value="1"/>
</dbReference>
<dbReference type="GO" id="GO:0006260">
    <property type="term" value="P:DNA replication"/>
    <property type="evidence" value="ECO:0007669"/>
    <property type="project" value="UniProtKB-UniRule"/>
</dbReference>